<sequence length="46" mass="4602">MFSATTVPVNNACGSGDCKCTSTCACKPGDCKCTSTCACKPGDCKC</sequence>
<organism evidence="1">
    <name type="scientific">Taiwanofungus camphoratus</name>
    <name type="common">Poroid brown-rot fungus</name>
    <name type="synonym">Antrodia camphorata</name>
    <dbReference type="NCBI Taxonomy" id="2696576"/>
    <lineage>
        <taxon>Eukaryota</taxon>
        <taxon>Fungi</taxon>
        <taxon>Dikarya</taxon>
        <taxon>Basidiomycota</taxon>
        <taxon>Agaricomycotina</taxon>
        <taxon>Agaricomycetes</taxon>
        <taxon>Polyporales</taxon>
        <taxon>Taiwanofungaceae</taxon>
        <taxon>Taiwanofungus</taxon>
    </lineage>
</organism>
<protein>
    <submittedName>
        <fullName evidence="1">Metallothionein</fullName>
    </submittedName>
</protein>
<reference evidence="1" key="1">
    <citation type="submission" date="2006-04" db="EMBL/GenBank/DDBJ databases">
        <title>Cloning and characterization of a metallothionein.</title>
        <authorList>
            <person name="Lin C.-T."/>
            <person name="Chi X.-W."/>
        </authorList>
    </citation>
    <scope>NUCLEOTIDE SEQUENCE</scope>
</reference>
<evidence type="ECO:0000313" key="1">
    <source>
        <dbReference type="EMBL" id="ABF69031.1"/>
    </source>
</evidence>
<proteinExistence type="evidence at transcript level"/>
<dbReference type="AlphaFoldDB" id="D2CFL2"/>
<name>D2CFL2_TAICA</name>
<accession>D2CFL2</accession>
<dbReference type="EMBL" id="DQ520933">
    <property type="protein sequence ID" value="ABF69031.1"/>
    <property type="molecule type" value="mRNA"/>
</dbReference>